<dbReference type="AlphaFoldDB" id="A0A0R1RYS4"/>
<sequence>MMRNLAQEWFKVKHQKSFYYGILMLFGLMLFTVLMDSDDQVSFLIVQGFGASQWIALILVVFSANLFAMEYQNNTLLTLFYKSPTKRAIYWAKLMIILGYSGILHVSSISFTILLKLFFYPNQYHWFSTVTGNQSLLKTFLKLTTINLMASLLMISITICLICLFKVNVVAISIGVGIVFLGQTISGGLIQSAGDLVSLLKWNPFNMLNLLGQLADPSFRAITKLNNPQIMIGTAGYTLLFLGLGYRLFKRSHN</sequence>
<feature type="transmembrane region" description="Helical" evidence="1">
    <location>
        <begin position="140"/>
        <end position="162"/>
    </location>
</feature>
<dbReference type="PATRIC" id="fig|1423747.3.peg.979"/>
<evidence type="ECO:0000256" key="1">
    <source>
        <dbReference type="SAM" id="Phobius"/>
    </source>
</evidence>
<dbReference type="Pfam" id="PF12730">
    <property type="entry name" value="ABC2_membrane_4"/>
    <property type="match status" value="1"/>
</dbReference>
<dbReference type="OrthoDB" id="2323897at2"/>
<dbReference type="eggNOG" id="COG1277">
    <property type="taxonomic scope" value="Bacteria"/>
</dbReference>
<comment type="caution">
    <text evidence="2">The sequence shown here is derived from an EMBL/GenBank/DDBJ whole genome shotgun (WGS) entry which is preliminary data.</text>
</comment>
<reference evidence="2 3" key="1">
    <citation type="journal article" date="2015" name="Genome Announc.">
        <title>Expanding the biotechnology potential of lactobacilli through comparative genomics of 213 strains and associated genera.</title>
        <authorList>
            <person name="Sun Z."/>
            <person name="Harris H.M."/>
            <person name="McCann A."/>
            <person name="Guo C."/>
            <person name="Argimon S."/>
            <person name="Zhang W."/>
            <person name="Yang X."/>
            <person name="Jeffery I.B."/>
            <person name="Cooney J.C."/>
            <person name="Kagawa T.F."/>
            <person name="Liu W."/>
            <person name="Song Y."/>
            <person name="Salvetti E."/>
            <person name="Wrobel A."/>
            <person name="Rasinkangas P."/>
            <person name="Parkhill J."/>
            <person name="Rea M.C."/>
            <person name="O'Sullivan O."/>
            <person name="Ritari J."/>
            <person name="Douillard F.P."/>
            <person name="Paul Ross R."/>
            <person name="Yang R."/>
            <person name="Briner A.E."/>
            <person name="Felis G.E."/>
            <person name="de Vos W.M."/>
            <person name="Barrangou R."/>
            <person name="Klaenhammer T.R."/>
            <person name="Caufield P.W."/>
            <person name="Cui Y."/>
            <person name="Zhang H."/>
            <person name="O'Toole P.W."/>
        </authorList>
    </citation>
    <scope>NUCLEOTIDE SEQUENCE [LARGE SCALE GENOMIC DNA]</scope>
    <source>
        <strain evidence="2 3">DSM 14340</strain>
    </source>
</reference>
<dbReference type="RefSeq" id="WP_025082571.1">
    <property type="nucleotide sequence ID" value="NZ_AZEX01000001.1"/>
</dbReference>
<dbReference type="EMBL" id="AZEX01000001">
    <property type="protein sequence ID" value="KRL62087.1"/>
    <property type="molecule type" value="Genomic_DNA"/>
</dbReference>
<feature type="transmembrane region" description="Helical" evidence="1">
    <location>
        <begin position="169"/>
        <end position="190"/>
    </location>
</feature>
<protein>
    <submittedName>
        <fullName evidence="2">ABC superfamily ATP binding cassette transporter, membrane protein</fullName>
    </submittedName>
</protein>
<keyword evidence="1" id="KW-1133">Transmembrane helix</keyword>
<dbReference type="PANTHER" id="PTHR37305">
    <property type="entry name" value="INTEGRAL MEMBRANE PROTEIN-RELATED"/>
    <property type="match status" value="1"/>
</dbReference>
<keyword evidence="1" id="KW-0812">Transmembrane</keyword>
<feature type="transmembrane region" description="Helical" evidence="1">
    <location>
        <begin position="18"/>
        <end position="35"/>
    </location>
</feature>
<feature type="transmembrane region" description="Helical" evidence="1">
    <location>
        <begin position="230"/>
        <end position="249"/>
    </location>
</feature>
<feature type="transmembrane region" description="Helical" evidence="1">
    <location>
        <begin position="89"/>
        <end position="120"/>
    </location>
</feature>
<organism evidence="2 3">
    <name type="scientific">Latilactobacillus fuchuensis DSM 14340 = JCM 11249</name>
    <dbReference type="NCBI Taxonomy" id="1423747"/>
    <lineage>
        <taxon>Bacteria</taxon>
        <taxon>Bacillati</taxon>
        <taxon>Bacillota</taxon>
        <taxon>Bacilli</taxon>
        <taxon>Lactobacillales</taxon>
        <taxon>Lactobacillaceae</taxon>
        <taxon>Latilactobacillus</taxon>
    </lineage>
</organism>
<dbReference type="STRING" id="1423747.FC69_GL000959"/>
<evidence type="ECO:0000313" key="2">
    <source>
        <dbReference type="EMBL" id="KRL62087.1"/>
    </source>
</evidence>
<keyword evidence="1" id="KW-0472">Membrane</keyword>
<proteinExistence type="predicted"/>
<accession>A0A0R1RYS4</accession>
<dbReference type="Proteomes" id="UP000051264">
    <property type="component" value="Unassembled WGS sequence"/>
</dbReference>
<gene>
    <name evidence="2" type="ORF">FC69_GL000959</name>
</gene>
<dbReference type="PANTHER" id="PTHR37305:SF1">
    <property type="entry name" value="MEMBRANE PROTEIN"/>
    <property type="match status" value="1"/>
</dbReference>
<name>A0A0R1RYS4_9LACO</name>
<evidence type="ECO:0000313" key="3">
    <source>
        <dbReference type="Proteomes" id="UP000051264"/>
    </source>
</evidence>
<feature type="transmembrane region" description="Helical" evidence="1">
    <location>
        <begin position="41"/>
        <end position="68"/>
    </location>
</feature>